<name>A0A1M7U3Z1_9FIRM</name>
<dbReference type="Proteomes" id="UP000184010">
    <property type="component" value="Unassembled WGS sequence"/>
</dbReference>
<organism evidence="1 2">
    <name type="scientific">Desulfitobacterium chlororespirans DSM 11544</name>
    <dbReference type="NCBI Taxonomy" id="1121395"/>
    <lineage>
        <taxon>Bacteria</taxon>
        <taxon>Bacillati</taxon>
        <taxon>Bacillota</taxon>
        <taxon>Clostridia</taxon>
        <taxon>Eubacteriales</taxon>
        <taxon>Desulfitobacteriaceae</taxon>
        <taxon>Desulfitobacterium</taxon>
    </lineage>
</organism>
<evidence type="ECO:0000313" key="1">
    <source>
        <dbReference type="EMBL" id="SHN77603.1"/>
    </source>
</evidence>
<dbReference type="EMBL" id="FRDN01000009">
    <property type="protein sequence ID" value="SHN77603.1"/>
    <property type="molecule type" value="Genomic_DNA"/>
</dbReference>
<gene>
    <name evidence="1" type="ORF">SAMN02745215_02910</name>
</gene>
<keyword evidence="2" id="KW-1185">Reference proteome</keyword>
<sequence>MPNLTQSQLHCIARHIQEYVKKEMHGESDFPNACTDCPVRQPEIHCHWDAFIALSEATGVGISPRVKGEASIKTINQLGQERGLEPIKDERCAVLMIKEKTAADATEFTLSGIGQETVRAVNLLLACGFSLVNVESIDELRVFRYSFKSDLSSDGLSTSSSVEPSM</sequence>
<protein>
    <submittedName>
        <fullName evidence="1">Uncharacterized protein</fullName>
    </submittedName>
</protein>
<dbReference type="AlphaFoldDB" id="A0A1M7U3Z1"/>
<dbReference type="STRING" id="1121395.SAMN02745215_02910"/>
<reference evidence="2" key="1">
    <citation type="submission" date="2016-12" db="EMBL/GenBank/DDBJ databases">
        <authorList>
            <person name="Varghese N."/>
            <person name="Submissions S."/>
        </authorList>
    </citation>
    <scope>NUCLEOTIDE SEQUENCE [LARGE SCALE GENOMIC DNA]</scope>
    <source>
        <strain evidence="2">DSM 11544</strain>
    </source>
</reference>
<accession>A0A1M7U3Z1</accession>
<proteinExistence type="predicted"/>
<evidence type="ECO:0000313" key="2">
    <source>
        <dbReference type="Proteomes" id="UP000184010"/>
    </source>
</evidence>